<name>A0ABU5DMN3_9BURK</name>
<dbReference type="PROSITE" id="PS50109">
    <property type="entry name" value="HIS_KIN"/>
    <property type="match status" value="1"/>
</dbReference>
<evidence type="ECO:0000259" key="5">
    <source>
        <dbReference type="PROSITE" id="PS50109"/>
    </source>
</evidence>
<dbReference type="RefSeq" id="WP_320425537.1">
    <property type="nucleotide sequence ID" value="NZ_JAXCLA010000008.1"/>
</dbReference>
<dbReference type="PROSITE" id="PS50113">
    <property type="entry name" value="PAC"/>
    <property type="match status" value="2"/>
</dbReference>
<accession>A0ABU5DMN3</accession>
<dbReference type="PANTHER" id="PTHR43547">
    <property type="entry name" value="TWO-COMPONENT HISTIDINE KINASE"/>
    <property type="match status" value="1"/>
</dbReference>
<dbReference type="SMART" id="SM00388">
    <property type="entry name" value="HisKA"/>
    <property type="match status" value="1"/>
</dbReference>
<dbReference type="SUPFAM" id="SSF52172">
    <property type="entry name" value="CheY-like"/>
    <property type="match status" value="1"/>
</dbReference>
<dbReference type="SMART" id="SM00448">
    <property type="entry name" value="REC"/>
    <property type="match status" value="1"/>
</dbReference>
<evidence type="ECO:0000313" key="10">
    <source>
        <dbReference type="Proteomes" id="UP001285263"/>
    </source>
</evidence>
<feature type="domain" description="PAS" evidence="7">
    <location>
        <begin position="13"/>
        <end position="84"/>
    </location>
</feature>
<dbReference type="Pfam" id="PF13426">
    <property type="entry name" value="PAS_9"/>
    <property type="match status" value="1"/>
</dbReference>
<dbReference type="Gene3D" id="1.10.287.130">
    <property type="match status" value="1"/>
</dbReference>
<dbReference type="Gene3D" id="3.30.565.10">
    <property type="entry name" value="Histidine kinase-like ATPase, C-terminal domain"/>
    <property type="match status" value="1"/>
</dbReference>
<dbReference type="InterPro" id="IPR013767">
    <property type="entry name" value="PAS_fold"/>
</dbReference>
<organism evidence="9 10">
    <name type="scientific">Roseateles agri</name>
    <dbReference type="NCBI Taxonomy" id="3098619"/>
    <lineage>
        <taxon>Bacteria</taxon>
        <taxon>Pseudomonadati</taxon>
        <taxon>Pseudomonadota</taxon>
        <taxon>Betaproteobacteria</taxon>
        <taxon>Burkholderiales</taxon>
        <taxon>Sphaerotilaceae</taxon>
        <taxon>Roseateles</taxon>
    </lineage>
</organism>
<dbReference type="InterPro" id="IPR036097">
    <property type="entry name" value="HisK_dim/P_sf"/>
</dbReference>
<dbReference type="PRINTS" id="PR00344">
    <property type="entry name" value="BCTRLSENSOR"/>
</dbReference>
<dbReference type="InterPro" id="IPR000014">
    <property type="entry name" value="PAS"/>
</dbReference>
<feature type="domain" description="PAC" evidence="8">
    <location>
        <begin position="88"/>
        <end position="140"/>
    </location>
</feature>
<dbReference type="SUPFAM" id="SSF55785">
    <property type="entry name" value="PYP-like sensor domain (PAS domain)"/>
    <property type="match status" value="2"/>
</dbReference>
<evidence type="ECO:0000259" key="7">
    <source>
        <dbReference type="PROSITE" id="PS50112"/>
    </source>
</evidence>
<dbReference type="InterPro" id="IPR003594">
    <property type="entry name" value="HATPase_dom"/>
</dbReference>
<feature type="domain" description="Histidine kinase" evidence="5">
    <location>
        <begin position="299"/>
        <end position="519"/>
    </location>
</feature>
<dbReference type="SMART" id="SM00086">
    <property type="entry name" value="PAC"/>
    <property type="match status" value="2"/>
</dbReference>
<dbReference type="InterPro" id="IPR004358">
    <property type="entry name" value="Sig_transdc_His_kin-like_C"/>
</dbReference>
<dbReference type="Proteomes" id="UP001285263">
    <property type="component" value="Unassembled WGS sequence"/>
</dbReference>
<dbReference type="EC" id="2.7.13.3" evidence="2"/>
<proteinExistence type="predicted"/>
<evidence type="ECO:0000256" key="2">
    <source>
        <dbReference type="ARBA" id="ARBA00012438"/>
    </source>
</evidence>
<comment type="catalytic activity">
    <reaction evidence="1">
        <text>ATP + protein L-histidine = ADP + protein N-phospho-L-histidine.</text>
        <dbReference type="EC" id="2.7.13.3"/>
    </reaction>
</comment>
<gene>
    <name evidence="9" type="ORF">SNE35_23935</name>
</gene>
<dbReference type="Pfam" id="PF00989">
    <property type="entry name" value="PAS"/>
    <property type="match status" value="1"/>
</dbReference>
<evidence type="ECO:0000256" key="4">
    <source>
        <dbReference type="PROSITE-ProRule" id="PRU00169"/>
    </source>
</evidence>
<evidence type="ECO:0000256" key="3">
    <source>
        <dbReference type="ARBA" id="ARBA00022553"/>
    </source>
</evidence>
<dbReference type="CDD" id="cd17580">
    <property type="entry name" value="REC_2_DhkD-like"/>
    <property type="match status" value="1"/>
</dbReference>
<dbReference type="Gene3D" id="3.40.50.2300">
    <property type="match status" value="1"/>
</dbReference>
<dbReference type="PROSITE" id="PS50110">
    <property type="entry name" value="RESPONSE_REGULATORY"/>
    <property type="match status" value="1"/>
</dbReference>
<dbReference type="Gene3D" id="3.30.450.20">
    <property type="entry name" value="PAS domain"/>
    <property type="match status" value="2"/>
</dbReference>
<dbReference type="InterPro" id="IPR035965">
    <property type="entry name" value="PAS-like_dom_sf"/>
</dbReference>
<dbReference type="CDD" id="cd00130">
    <property type="entry name" value="PAS"/>
    <property type="match status" value="2"/>
</dbReference>
<evidence type="ECO:0000259" key="6">
    <source>
        <dbReference type="PROSITE" id="PS50110"/>
    </source>
</evidence>
<dbReference type="Pfam" id="PF00512">
    <property type="entry name" value="HisKA"/>
    <property type="match status" value="1"/>
</dbReference>
<dbReference type="CDD" id="cd16922">
    <property type="entry name" value="HATPase_EvgS-ArcB-TorS-like"/>
    <property type="match status" value="1"/>
</dbReference>
<keyword evidence="3 4" id="KW-0597">Phosphoprotein</keyword>
<protein>
    <recommendedName>
        <fullName evidence="2">histidine kinase</fullName>
        <ecNumber evidence="2">2.7.13.3</ecNumber>
    </recommendedName>
</protein>
<dbReference type="PROSITE" id="PS50112">
    <property type="entry name" value="PAS"/>
    <property type="match status" value="2"/>
</dbReference>
<feature type="domain" description="PAS" evidence="7">
    <location>
        <begin position="141"/>
        <end position="194"/>
    </location>
</feature>
<feature type="modified residue" description="4-aspartylphosphate" evidence="4">
    <location>
        <position position="599"/>
    </location>
</feature>
<dbReference type="SMART" id="SM00387">
    <property type="entry name" value="HATPase_c"/>
    <property type="match status" value="1"/>
</dbReference>
<keyword evidence="10" id="KW-1185">Reference proteome</keyword>
<dbReference type="SUPFAM" id="SSF47384">
    <property type="entry name" value="Homodimeric domain of signal transducing histidine kinase"/>
    <property type="match status" value="1"/>
</dbReference>
<dbReference type="SUPFAM" id="SSF55874">
    <property type="entry name" value="ATPase domain of HSP90 chaperone/DNA topoisomerase II/histidine kinase"/>
    <property type="match status" value="1"/>
</dbReference>
<dbReference type="SMART" id="SM00091">
    <property type="entry name" value="PAS"/>
    <property type="match status" value="2"/>
</dbReference>
<dbReference type="CDD" id="cd00082">
    <property type="entry name" value="HisKA"/>
    <property type="match status" value="1"/>
</dbReference>
<feature type="domain" description="Response regulatory" evidence="6">
    <location>
        <begin position="550"/>
        <end position="667"/>
    </location>
</feature>
<feature type="domain" description="PAC" evidence="8">
    <location>
        <begin position="216"/>
        <end position="268"/>
    </location>
</feature>
<dbReference type="InterPro" id="IPR001610">
    <property type="entry name" value="PAC"/>
</dbReference>
<comment type="caution">
    <text evidence="9">The sequence shown here is derived from an EMBL/GenBank/DDBJ whole genome shotgun (WGS) entry which is preliminary data.</text>
</comment>
<dbReference type="Pfam" id="PF02518">
    <property type="entry name" value="HATPase_c"/>
    <property type="match status" value="1"/>
</dbReference>
<dbReference type="NCBIfam" id="TIGR00229">
    <property type="entry name" value="sensory_box"/>
    <property type="match status" value="2"/>
</dbReference>
<dbReference type="PANTHER" id="PTHR43547:SF2">
    <property type="entry name" value="HYBRID SIGNAL TRANSDUCTION HISTIDINE KINASE C"/>
    <property type="match status" value="1"/>
</dbReference>
<evidence type="ECO:0000313" key="9">
    <source>
        <dbReference type="EMBL" id="MDY0747574.1"/>
    </source>
</evidence>
<evidence type="ECO:0000256" key="1">
    <source>
        <dbReference type="ARBA" id="ARBA00000085"/>
    </source>
</evidence>
<dbReference type="EMBL" id="JAXCLA010000008">
    <property type="protein sequence ID" value="MDY0747574.1"/>
    <property type="molecule type" value="Genomic_DNA"/>
</dbReference>
<dbReference type="InterPro" id="IPR011006">
    <property type="entry name" value="CheY-like_superfamily"/>
</dbReference>
<dbReference type="Pfam" id="PF00072">
    <property type="entry name" value="Response_reg"/>
    <property type="match status" value="1"/>
</dbReference>
<dbReference type="InterPro" id="IPR001789">
    <property type="entry name" value="Sig_transdc_resp-reg_receiver"/>
</dbReference>
<evidence type="ECO:0000259" key="8">
    <source>
        <dbReference type="PROSITE" id="PS50113"/>
    </source>
</evidence>
<sequence length="669" mass="74175">MPSSDPAPPQVQADKRYRMLVESVRDYAIFMLDPQGIVLTWNAGAQRFNGYRPEEIIGQHFSTFYPPEALARGLPAYELVVAADRGSFEDEGWRVRKDGSQFWANVIISVMRDPDGKLVGFSKVTRDLTERRGHEEALRRSEERFRLLVEGVPDYAIFMLDANGNVATWNVGAQRIKGYAAEEIIGQHFSVFYPPEVRDSGWPRHELQVAAETGSFRDEGWRLRKDGSALWAHVTITALKDSSGRLLGFAKLTRDLTERRTAAAAEIASQQREEILEAERSARMSAQRATRIKDEFLATLSHELRTPLSAILGWTQLLARAGTNAKPSDIQRAIEVIDRNARAQVQLVDDLLDLSRVMSGKIRLDLQQLSLVDVVQAAVDSAVPSAETKGIRLQSVLDPTPTVVTADGGRLQQVVWNLLTNAIKFTPKGGQVQVLLQRVNSHIELSVSDTGIGIPGHFLPHVFDRFSQQDSSTTRSYGGLGLGLAISKQLIELHGGSIRAASLGEGQGATFFVHLPLSIAQIEEEHARSHPTVPRADDDTSPLPTLEGIHIFIIDDEADARELLQMMLQERGAQVTSFRSAEHALDALEKTRPSVIISDIGMPHMDGFQFIRALRTREIREGRIPAVALTAFARPEDRKRALQAGYQAHLAKPYDIAELVLLVADLIAR</sequence>
<reference evidence="9 10" key="1">
    <citation type="submission" date="2023-11" db="EMBL/GenBank/DDBJ databases">
        <title>Paucibacter sp. nov., isolated from fresh soil in Korea.</title>
        <authorList>
            <person name="Le N.T.T."/>
        </authorList>
    </citation>
    <scope>NUCLEOTIDE SEQUENCE [LARGE SCALE GENOMIC DNA]</scope>
    <source>
        <strain evidence="9 10">R3-3</strain>
    </source>
</reference>
<dbReference type="InterPro" id="IPR005467">
    <property type="entry name" value="His_kinase_dom"/>
</dbReference>
<dbReference type="InterPro" id="IPR003661">
    <property type="entry name" value="HisK_dim/P_dom"/>
</dbReference>
<dbReference type="InterPro" id="IPR000700">
    <property type="entry name" value="PAS-assoc_C"/>
</dbReference>
<dbReference type="InterPro" id="IPR036890">
    <property type="entry name" value="HATPase_C_sf"/>
</dbReference>